<reference evidence="2 3" key="1">
    <citation type="submission" date="2016-07" db="EMBL/GenBank/DDBJ databases">
        <title>Multiple horizontal gene transfer events from other fungi enriched the ability of initially mycotrophic Trichoderma (Ascomycota) to feed on dead plant biomass.</title>
        <authorList>
            <consortium name="DOE Joint Genome Institute"/>
            <person name="Aerts A."/>
            <person name="Atanasova L."/>
            <person name="Chenthamara K."/>
            <person name="Zhang J."/>
            <person name="Grujic M."/>
            <person name="Henrissat B."/>
            <person name="Kuo A."/>
            <person name="Salamov A."/>
            <person name="Lipzen A."/>
            <person name="Labutti K."/>
            <person name="Barry K."/>
            <person name="Miao Y."/>
            <person name="Rahimi M.J."/>
            <person name="Shen Q."/>
            <person name="Grigoriev I.V."/>
            <person name="Kubicek C.P."/>
            <person name="Druzhinina I.S."/>
        </authorList>
    </citation>
    <scope>NUCLEOTIDE SEQUENCE [LARGE SCALE GENOMIC DNA]</scope>
    <source>
        <strain evidence="2 3">ATCC 18648</strain>
    </source>
</reference>
<keyword evidence="1" id="KW-0472">Membrane</keyword>
<dbReference type="Proteomes" id="UP000240760">
    <property type="component" value="Unassembled WGS sequence"/>
</dbReference>
<evidence type="ECO:0000313" key="2">
    <source>
        <dbReference type="EMBL" id="PTB76349.1"/>
    </source>
</evidence>
<dbReference type="EMBL" id="KZ679132">
    <property type="protein sequence ID" value="PTB76349.1"/>
    <property type="molecule type" value="Genomic_DNA"/>
</dbReference>
<name>A0A2T4C454_TRILO</name>
<gene>
    <name evidence="2" type="ORF">M440DRAFT_4839</name>
</gene>
<evidence type="ECO:0000313" key="3">
    <source>
        <dbReference type="Proteomes" id="UP000240760"/>
    </source>
</evidence>
<dbReference type="OrthoDB" id="4900331at2759"/>
<evidence type="ECO:0000256" key="1">
    <source>
        <dbReference type="SAM" id="Phobius"/>
    </source>
</evidence>
<accession>A0A2T4C454</accession>
<keyword evidence="3" id="KW-1185">Reference proteome</keyword>
<proteinExistence type="predicted"/>
<dbReference type="AlphaFoldDB" id="A0A2T4C454"/>
<feature type="transmembrane region" description="Helical" evidence="1">
    <location>
        <begin position="33"/>
        <end position="52"/>
    </location>
</feature>
<keyword evidence="1" id="KW-0812">Transmembrane</keyword>
<organism evidence="2 3">
    <name type="scientific">Trichoderma longibrachiatum ATCC 18648</name>
    <dbReference type="NCBI Taxonomy" id="983965"/>
    <lineage>
        <taxon>Eukaryota</taxon>
        <taxon>Fungi</taxon>
        <taxon>Dikarya</taxon>
        <taxon>Ascomycota</taxon>
        <taxon>Pezizomycotina</taxon>
        <taxon>Sordariomycetes</taxon>
        <taxon>Hypocreomycetidae</taxon>
        <taxon>Hypocreales</taxon>
        <taxon>Hypocreaceae</taxon>
        <taxon>Trichoderma</taxon>
    </lineage>
</organism>
<protein>
    <submittedName>
        <fullName evidence="2">Uncharacterized protein</fullName>
    </submittedName>
</protein>
<keyword evidence="1" id="KW-1133">Transmembrane helix</keyword>
<sequence length="87" mass="10004">MNGNTRERGRTPTWINSSRFEDAPYSHEPIDHLIAAIVFWTIMSIFVVCFNMNCEWLPILLRSASSLSSSRWLAWPWITTSCDLALA</sequence>